<dbReference type="EMBL" id="FOFG01000003">
    <property type="protein sequence ID" value="SEQ18423.1"/>
    <property type="molecule type" value="Genomic_DNA"/>
</dbReference>
<dbReference type="PANTHER" id="PTHR18964">
    <property type="entry name" value="ROK (REPRESSOR, ORF, KINASE) FAMILY"/>
    <property type="match status" value="1"/>
</dbReference>
<dbReference type="AlphaFoldDB" id="A0A1H9DZR3"/>
<evidence type="ECO:0000256" key="1">
    <source>
        <dbReference type="ARBA" id="ARBA00006479"/>
    </source>
</evidence>
<dbReference type="Gene3D" id="3.30.420.40">
    <property type="match status" value="2"/>
</dbReference>
<gene>
    <name evidence="3" type="ORF">SAMN05216548_10311</name>
</gene>
<dbReference type="RefSeq" id="WP_092495639.1">
    <property type="nucleotide sequence ID" value="NZ_FOFG01000003.1"/>
</dbReference>
<sequence length="397" mass="41401">MAATVLQQAGLHPSILRRINSIRLFHALRQHPAVSQRELVDLTGVDKSTVSAIISYFHSLGLIERAQDTRKRGPGRPGDALQLVSSAGILAGVHIEPDRLRYVAAGLNGSPIASLDRQMPPDIADVPGAVKAGLLELAEQAGLAFDAFRSIGVVVPGLVTNRGRLAQSPNLRLNDLELHELLATAIGTHVHVGNDSRAAAMAEKLFGLCMDADDFIYIDSASGVGGGLFLGGRLYGGPGGFAGEIGHLKVVPHGRLCTCGGTGCLSAYLAEHALKDRLWQQGCRVRDLKEIGERARAGDGVVLGVLDEAGEMLGIGLADVANLFNPPLVVLGGGLALCFEFMQAGVDRSLGKHALAAPRAQMAIALSSLSTDPVPRGALAVALDGLADPAGEGSFPW</sequence>
<dbReference type="InterPro" id="IPR000600">
    <property type="entry name" value="ROK"/>
</dbReference>
<dbReference type="InterPro" id="IPR000835">
    <property type="entry name" value="HTH_MarR-typ"/>
</dbReference>
<dbReference type="InterPro" id="IPR043129">
    <property type="entry name" value="ATPase_NBD"/>
</dbReference>
<reference evidence="3 4" key="1">
    <citation type="submission" date="2016-10" db="EMBL/GenBank/DDBJ databases">
        <authorList>
            <person name="de Groot N.N."/>
        </authorList>
    </citation>
    <scope>NUCLEOTIDE SEQUENCE [LARGE SCALE GENOMIC DNA]</scope>
    <source>
        <strain evidence="3 4">A52C2</strain>
    </source>
</reference>
<protein>
    <submittedName>
        <fullName evidence="3">Transcriptional regulator, MarR family</fullName>
    </submittedName>
</protein>
<evidence type="ECO:0000313" key="4">
    <source>
        <dbReference type="Proteomes" id="UP000199647"/>
    </source>
</evidence>
<dbReference type="InterPro" id="IPR036388">
    <property type="entry name" value="WH-like_DNA-bd_sf"/>
</dbReference>
<dbReference type="SUPFAM" id="SSF46785">
    <property type="entry name" value="Winged helix' DNA-binding domain"/>
    <property type="match status" value="1"/>
</dbReference>
<keyword evidence="4" id="KW-1185">Reference proteome</keyword>
<comment type="similarity">
    <text evidence="1">Belongs to the ROK (NagC/XylR) family.</text>
</comment>
<organism evidence="3 4">
    <name type="scientific">Faunimonas pinastri</name>
    <dbReference type="NCBI Taxonomy" id="1855383"/>
    <lineage>
        <taxon>Bacteria</taxon>
        <taxon>Pseudomonadati</taxon>
        <taxon>Pseudomonadota</taxon>
        <taxon>Alphaproteobacteria</taxon>
        <taxon>Hyphomicrobiales</taxon>
        <taxon>Afifellaceae</taxon>
        <taxon>Faunimonas</taxon>
    </lineage>
</organism>
<dbReference type="Pfam" id="PF00480">
    <property type="entry name" value="ROK"/>
    <property type="match status" value="1"/>
</dbReference>
<name>A0A1H9DZR3_9HYPH</name>
<proteinExistence type="inferred from homology"/>
<feature type="domain" description="HTH marR-type" evidence="2">
    <location>
        <begin position="22"/>
        <end position="72"/>
    </location>
</feature>
<dbReference type="STRING" id="1855383.SAMN05216548_10311"/>
<dbReference type="SUPFAM" id="SSF53067">
    <property type="entry name" value="Actin-like ATPase domain"/>
    <property type="match status" value="1"/>
</dbReference>
<dbReference type="Gene3D" id="1.10.10.10">
    <property type="entry name" value="Winged helix-like DNA-binding domain superfamily/Winged helix DNA-binding domain"/>
    <property type="match status" value="1"/>
</dbReference>
<dbReference type="PANTHER" id="PTHR18964:SF149">
    <property type="entry name" value="BIFUNCTIONAL UDP-N-ACETYLGLUCOSAMINE 2-EPIMERASE_N-ACETYLMANNOSAMINE KINASE"/>
    <property type="match status" value="1"/>
</dbReference>
<evidence type="ECO:0000259" key="2">
    <source>
        <dbReference type="Pfam" id="PF12802"/>
    </source>
</evidence>
<evidence type="ECO:0000313" key="3">
    <source>
        <dbReference type="EMBL" id="SEQ18423.1"/>
    </source>
</evidence>
<dbReference type="Proteomes" id="UP000199647">
    <property type="component" value="Unassembled WGS sequence"/>
</dbReference>
<dbReference type="GO" id="GO:0003700">
    <property type="term" value="F:DNA-binding transcription factor activity"/>
    <property type="evidence" value="ECO:0007669"/>
    <property type="project" value="InterPro"/>
</dbReference>
<dbReference type="Pfam" id="PF12802">
    <property type="entry name" value="MarR_2"/>
    <property type="match status" value="1"/>
</dbReference>
<accession>A0A1H9DZR3</accession>
<dbReference type="InterPro" id="IPR036390">
    <property type="entry name" value="WH_DNA-bd_sf"/>
</dbReference>
<dbReference type="OrthoDB" id="9810372at2"/>